<dbReference type="Proteomes" id="UP000236546">
    <property type="component" value="Unassembled WGS sequence"/>
</dbReference>
<keyword evidence="1" id="KW-1133">Transmembrane helix</keyword>
<dbReference type="PANTHER" id="PTHR35896:SF3">
    <property type="entry name" value="MAJOR FACILITATOR SUPERFAMILY TRANSPORTER"/>
    <property type="match status" value="1"/>
</dbReference>
<reference evidence="2 3" key="1">
    <citation type="submission" date="2017-02" db="EMBL/GenBank/DDBJ databases">
        <title>Genomes of Trichoderma spp. with biocontrol activity.</title>
        <authorList>
            <person name="Gardiner D."/>
            <person name="Kazan K."/>
            <person name="Vos C."/>
            <person name="Harvey P."/>
        </authorList>
    </citation>
    <scope>NUCLEOTIDE SEQUENCE [LARGE SCALE GENOMIC DNA]</scope>
    <source>
        <strain evidence="2 3">A5MH</strain>
    </source>
</reference>
<sequence>MERKDETRDYIDYEEVGAPSNVRRAKRPSKLTLSVAILFALAAVANLSVWIWVTRGPRNALDEDWNHCGRSSAEAVRRGCVMEPLFYGWMPRQCVYQELSDRYPVFEDRKWFLEQDMVNELDAEALWRGDNIKVYTHLYHSEHCLFQWRKIMFAMENQERYIDNKTISIHHSKHCADQIVEGHIEGDDAVNEVELGFYRCRNTVWAS</sequence>
<dbReference type="OrthoDB" id="3501153at2759"/>
<dbReference type="PANTHER" id="PTHR35896">
    <property type="entry name" value="IG-LIKE DOMAIN-CONTAINING PROTEIN"/>
    <property type="match status" value="1"/>
</dbReference>
<comment type="caution">
    <text evidence="2">The sequence shown here is derived from an EMBL/GenBank/DDBJ whole genome shotgun (WGS) entry which is preliminary data.</text>
</comment>
<organism evidence="2 3">
    <name type="scientific">Trichoderma gamsii</name>
    <dbReference type="NCBI Taxonomy" id="398673"/>
    <lineage>
        <taxon>Eukaryota</taxon>
        <taxon>Fungi</taxon>
        <taxon>Dikarya</taxon>
        <taxon>Ascomycota</taxon>
        <taxon>Pezizomycotina</taxon>
        <taxon>Sordariomycetes</taxon>
        <taxon>Hypocreomycetidae</taxon>
        <taxon>Hypocreales</taxon>
        <taxon>Hypocreaceae</taxon>
        <taxon>Trichoderma</taxon>
    </lineage>
</organism>
<dbReference type="InterPro" id="IPR053008">
    <property type="entry name" value="Phomopsin_biosynth_assoc"/>
</dbReference>
<evidence type="ECO:0000256" key="1">
    <source>
        <dbReference type="SAM" id="Phobius"/>
    </source>
</evidence>
<gene>
    <name evidence="2" type="ORF">TGAMA5MH_04734</name>
</gene>
<dbReference type="EMBL" id="MTYH01000042">
    <property type="protein sequence ID" value="PNP43277.1"/>
    <property type="molecule type" value="Genomic_DNA"/>
</dbReference>
<keyword evidence="1" id="KW-0812">Transmembrane</keyword>
<evidence type="ECO:0000313" key="2">
    <source>
        <dbReference type="EMBL" id="PNP43277.1"/>
    </source>
</evidence>
<keyword evidence="1" id="KW-0472">Membrane</keyword>
<feature type="transmembrane region" description="Helical" evidence="1">
    <location>
        <begin position="31"/>
        <end position="53"/>
    </location>
</feature>
<protein>
    <submittedName>
        <fullName evidence="2">Uncharacterized protein</fullName>
    </submittedName>
</protein>
<evidence type="ECO:0000313" key="3">
    <source>
        <dbReference type="Proteomes" id="UP000236546"/>
    </source>
</evidence>
<dbReference type="AlphaFoldDB" id="A0A2K0TCP3"/>
<accession>A0A2K0TCP3</accession>
<name>A0A2K0TCP3_9HYPO</name>
<proteinExistence type="predicted"/>